<dbReference type="EMBL" id="JAERRH010000036">
    <property type="protein sequence ID" value="MBL1110368.1"/>
    <property type="molecule type" value="Genomic_DNA"/>
</dbReference>
<evidence type="ECO:0000313" key="2">
    <source>
        <dbReference type="EMBL" id="MBL1110368.1"/>
    </source>
</evidence>
<gene>
    <name evidence="2" type="primary">amaP</name>
    <name evidence="2" type="ORF">JK361_38445</name>
</gene>
<sequence>MTPQPVLNRILLALIGLMLLGGGLLIIATGCDLHRRLGLTPPAGWPLTAPDDVLLSSADRTRWSSQGWWWPAVIAALVLIALLALWWLLAQLRRQRPSRVTVGTDHAQPGVELRHSALTDAIAAQAGSLPGFERAKVRLTGRPARLHAGITATLTPETTPETALKALDDGPLNDARQSTGHDDLIAETRLHIAHHKPHRVH</sequence>
<keyword evidence="1" id="KW-0812">Transmembrane</keyword>
<proteinExistence type="predicted"/>
<accession>A0ABS1PDB5</accession>
<dbReference type="RefSeq" id="WP_201827366.1">
    <property type="nucleotide sequence ID" value="NZ_JAERRH010000036.1"/>
</dbReference>
<reference evidence="2 3" key="1">
    <citation type="submission" date="2021-01" db="EMBL/GenBank/DDBJ databases">
        <title>WGS of actinomycetes isolated from Thailand.</title>
        <authorList>
            <person name="Thawai C."/>
        </authorList>
    </citation>
    <scope>NUCLEOTIDE SEQUENCE [LARGE SCALE GENOMIC DNA]</scope>
    <source>
        <strain evidence="2 3">CH5-8</strain>
    </source>
</reference>
<keyword evidence="1" id="KW-1133">Transmembrane helix</keyword>
<dbReference type="Proteomes" id="UP000621386">
    <property type="component" value="Unassembled WGS sequence"/>
</dbReference>
<feature type="transmembrane region" description="Helical" evidence="1">
    <location>
        <begin position="7"/>
        <end position="28"/>
    </location>
</feature>
<comment type="caution">
    <text evidence="2">The sequence shown here is derived from an EMBL/GenBank/DDBJ whole genome shotgun (WGS) entry which is preliminary data.</text>
</comment>
<organism evidence="2 3">
    <name type="scientific">Streptomyces musisoli</name>
    <dbReference type="NCBI Taxonomy" id="2802280"/>
    <lineage>
        <taxon>Bacteria</taxon>
        <taxon>Bacillati</taxon>
        <taxon>Actinomycetota</taxon>
        <taxon>Actinomycetes</taxon>
        <taxon>Kitasatosporales</taxon>
        <taxon>Streptomycetaceae</taxon>
        <taxon>Streptomyces</taxon>
    </lineage>
</organism>
<evidence type="ECO:0000256" key="1">
    <source>
        <dbReference type="SAM" id="Phobius"/>
    </source>
</evidence>
<feature type="transmembrane region" description="Helical" evidence="1">
    <location>
        <begin position="68"/>
        <end position="89"/>
    </location>
</feature>
<dbReference type="NCBIfam" id="NF033218">
    <property type="entry name" value="anchor_AmaP"/>
    <property type="match status" value="1"/>
</dbReference>
<evidence type="ECO:0000313" key="3">
    <source>
        <dbReference type="Proteomes" id="UP000621386"/>
    </source>
</evidence>
<keyword evidence="3" id="KW-1185">Reference proteome</keyword>
<keyword evidence="1" id="KW-0472">Membrane</keyword>
<name>A0ABS1PDB5_9ACTN</name>
<protein>
    <submittedName>
        <fullName evidence="2">Alkaline shock response membrane anchor protein AmaP</fullName>
    </submittedName>
</protein>